<dbReference type="RefSeq" id="WP_238312942.1">
    <property type="nucleotide sequence ID" value="NZ_BPQV01000012.1"/>
</dbReference>
<organism evidence="2 3">
    <name type="scientific">Methylobacterium organophilum</name>
    <dbReference type="NCBI Taxonomy" id="410"/>
    <lineage>
        <taxon>Bacteria</taxon>
        <taxon>Pseudomonadati</taxon>
        <taxon>Pseudomonadota</taxon>
        <taxon>Alphaproteobacteria</taxon>
        <taxon>Hyphomicrobiales</taxon>
        <taxon>Methylobacteriaceae</taxon>
        <taxon>Methylobacterium</taxon>
    </lineage>
</organism>
<reference evidence="2" key="2">
    <citation type="submission" date="2021-08" db="EMBL/GenBank/DDBJ databases">
        <authorList>
            <person name="Tani A."/>
            <person name="Ola A."/>
            <person name="Ogura Y."/>
            <person name="Katsura K."/>
            <person name="Hayashi T."/>
        </authorList>
    </citation>
    <scope>NUCLEOTIDE SEQUENCE</scope>
    <source>
        <strain evidence="2">NBRC 15689</strain>
    </source>
</reference>
<sequence length="77" mass="8412">MTTVSKPPHETLDAQVAAYWEREAARLDILAAQASFAWMIRSYARKAERARKVAAQARGREAARGRGPVEGETAEGA</sequence>
<feature type="region of interest" description="Disordered" evidence="1">
    <location>
        <begin position="57"/>
        <end position="77"/>
    </location>
</feature>
<name>A0ABQ4TCG1_METOR</name>
<dbReference type="Proteomes" id="UP001055156">
    <property type="component" value="Unassembled WGS sequence"/>
</dbReference>
<evidence type="ECO:0000313" key="3">
    <source>
        <dbReference type="Proteomes" id="UP001055156"/>
    </source>
</evidence>
<protein>
    <submittedName>
        <fullName evidence="2">Uncharacterized protein</fullName>
    </submittedName>
</protein>
<proteinExistence type="predicted"/>
<evidence type="ECO:0000313" key="2">
    <source>
        <dbReference type="EMBL" id="GJE28913.1"/>
    </source>
</evidence>
<feature type="compositionally biased region" description="Basic and acidic residues" evidence="1">
    <location>
        <begin position="58"/>
        <end position="69"/>
    </location>
</feature>
<evidence type="ECO:0000256" key="1">
    <source>
        <dbReference type="SAM" id="MobiDB-lite"/>
    </source>
</evidence>
<reference evidence="2" key="1">
    <citation type="journal article" date="2021" name="Front. Microbiol.">
        <title>Comprehensive Comparative Genomics and Phenotyping of Methylobacterium Species.</title>
        <authorList>
            <person name="Alessa O."/>
            <person name="Ogura Y."/>
            <person name="Fujitani Y."/>
            <person name="Takami H."/>
            <person name="Hayashi T."/>
            <person name="Sahin N."/>
            <person name="Tani A."/>
        </authorList>
    </citation>
    <scope>NUCLEOTIDE SEQUENCE</scope>
    <source>
        <strain evidence="2">NBRC 15689</strain>
    </source>
</reference>
<comment type="caution">
    <text evidence="2">The sequence shown here is derived from an EMBL/GenBank/DDBJ whole genome shotgun (WGS) entry which is preliminary data.</text>
</comment>
<accession>A0ABQ4TCG1</accession>
<dbReference type="EMBL" id="BPQV01000012">
    <property type="protein sequence ID" value="GJE28913.1"/>
    <property type="molecule type" value="Genomic_DNA"/>
</dbReference>
<keyword evidence="3" id="KW-1185">Reference proteome</keyword>
<gene>
    <name evidence="2" type="ORF">LKMONMHP_3788</name>
</gene>